<dbReference type="EMBL" id="JAPWTJ010001020">
    <property type="protein sequence ID" value="KAJ8974301.1"/>
    <property type="molecule type" value="Genomic_DNA"/>
</dbReference>
<comment type="caution">
    <text evidence="1">The sequence shown here is derived from an EMBL/GenBank/DDBJ whole genome shotgun (WGS) entry which is preliminary data.</text>
</comment>
<keyword evidence="2" id="KW-1185">Reference proteome</keyword>
<reference evidence="1" key="1">
    <citation type="journal article" date="2023" name="Insect Mol. Biol.">
        <title>Genome sequencing provides insights into the evolution of gene families encoding plant cell wall-degrading enzymes in longhorned beetles.</title>
        <authorList>
            <person name="Shin N.R."/>
            <person name="Okamura Y."/>
            <person name="Kirsch R."/>
            <person name="Pauchet Y."/>
        </authorList>
    </citation>
    <scope>NUCLEOTIDE SEQUENCE</scope>
    <source>
        <strain evidence="1">MMC_N1</strain>
    </source>
</reference>
<name>A0ABQ9J812_9CUCU</name>
<accession>A0ABQ9J812</accession>
<evidence type="ECO:0000313" key="1">
    <source>
        <dbReference type="EMBL" id="KAJ8974301.1"/>
    </source>
</evidence>
<protein>
    <submittedName>
        <fullName evidence="1">Uncharacterized protein</fullName>
    </submittedName>
</protein>
<gene>
    <name evidence="1" type="ORF">NQ317_009541</name>
</gene>
<proteinExistence type="predicted"/>
<sequence>MYLSPVDQSELITHIGNLKNSSSPGFDGISTKLIKSCHIHIIDPLIYIINLIFTQGTVPDDFKRSALAESILQYGIIVWGGLYSTALNPLNVVQNYILKIIFFKSRLYPTTELYSSDILNIRMLYFHTSLHIQTVSRCRLIIKQFIGLFTKENIGTEEDKAT</sequence>
<evidence type="ECO:0000313" key="2">
    <source>
        <dbReference type="Proteomes" id="UP001162164"/>
    </source>
</evidence>
<organism evidence="1 2">
    <name type="scientific">Molorchus minor</name>
    <dbReference type="NCBI Taxonomy" id="1323400"/>
    <lineage>
        <taxon>Eukaryota</taxon>
        <taxon>Metazoa</taxon>
        <taxon>Ecdysozoa</taxon>
        <taxon>Arthropoda</taxon>
        <taxon>Hexapoda</taxon>
        <taxon>Insecta</taxon>
        <taxon>Pterygota</taxon>
        <taxon>Neoptera</taxon>
        <taxon>Endopterygota</taxon>
        <taxon>Coleoptera</taxon>
        <taxon>Polyphaga</taxon>
        <taxon>Cucujiformia</taxon>
        <taxon>Chrysomeloidea</taxon>
        <taxon>Cerambycidae</taxon>
        <taxon>Lamiinae</taxon>
        <taxon>Monochamini</taxon>
        <taxon>Molorchus</taxon>
    </lineage>
</organism>
<dbReference type="Proteomes" id="UP001162164">
    <property type="component" value="Unassembled WGS sequence"/>
</dbReference>